<proteinExistence type="predicted"/>
<dbReference type="GO" id="GO:0005829">
    <property type="term" value="C:cytosol"/>
    <property type="evidence" value="ECO:0007669"/>
    <property type="project" value="TreeGrafter"/>
</dbReference>
<evidence type="ECO:0000256" key="6">
    <source>
        <dbReference type="ARBA" id="ARBA00022840"/>
    </source>
</evidence>
<keyword evidence="7" id="KW-0238">DNA-binding</keyword>
<dbReference type="PANTHER" id="PTHR11070">
    <property type="entry name" value="UVRD / RECB / PCRA DNA HELICASE FAMILY MEMBER"/>
    <property type="match status" value="1"/>
</dbReference>
<dbReference type="GO" id="GO:0033202">
    <property type="term" value="C:DNA helicase complex"/>
    <property type="evidence" value="ECO:0007669"/>
    <property type="project" value="TreeGrafter"/>
</dbReference>
<keyword evidence="2 10" id="KW-0547">Nucleotide-binding</keyword>
<dbReference type="FunFam" id="3.40.50.300:FF:001236">
    <property type="entry name" value="ATP-dependent helicase/nuclease subunit A"/>
    <property type="match status" value="1"/>
</dbReference>
<evidence type="ECO:0000256" key="1">
    <source>
        <dbReference type="ARBA" id="ARBA00022722"/>
    </source>
</evidence>
<dbReference type="GO" id="GO:0043138">
    <property type="term" value="F:3'-5' DNA helicase activity"/>
    <property type="evidence" value="ECO:0007669"/>
    <property type="project" value="TreeGrafter"/>
</dbReference>
<dbReference type="Proteomes" id="UP000703893">
    <property type="component" value="Unassembled WGS sequence"/>
</dbReference>
<dbReference type="PANTHER" id="PTHR11070:SF48">
    <property type="entry name" value="ATP-DEPENDENT HELICASE_NUCLEASE SUBUNIT A"/>
    <property type="match status" value="1"/>
</dbReference>
<keyword evidence="4 10" id="KW-0378">Hydrolase</keyword>
<dbReference type="GO" id="GO:0016787">
    <property type="term" value="F:hydrolase activity"/>
    <property type="evidence" value="ECO:0007669"/>
    <property type="project" value="UniProtKB-UniRule"/>
</dbReference>
<dbReference type="InterPro" id="IPR000212">
    <property type="entry name" value="DNA_helicase_UvrD/REP"/>
</dbReference>
<dbReference type="Gene3D" id="3.40.50.300">
    <property type="entry name" value="P-loop containing nucleotide triphosphate hydrolases"/>
    <property type="match status" value="1"/>
</dbReference>
<evidence type="ECO:0000256" key="10">
    <source>
        <dbReference type="PROSITE-ProRule" id="PRU00560"/>
    </source>
</evidence>
<feature type="non-terminal residue" evidence="13">
    <location>
        <position position="343"/>
    </location>
</feature>
<name>A0A937X8U7_9BACT</name>
<dbReference type="PROSITE" id="PS51198">
    <property type="entry name" value="UVRD_HELICASE_ATP_BIND"/>
    <property type="match status" value="1"/>
</dbReference>
<comment type="caution">
    <text evidence="13">The sequence shown here is derived from an EMBL/GenBank/DDBJ whole genome shotgun (WGS) entry which is preliminary data.</text>
</comment>
<organism evidence="13 14">
    <name type="scientific">Candidatus Tanganyikabacteria bacterium</name>
    <dbReference type="NCBI Taxonomy" id="2961651"/>
    <lineage>
        <taxon>Bacteria</taxon>
        <taxon>Bacillati</taxon>
        <taxon>Candidatus Sericytochromatia</taxon>
        <taxon>Candidatus Tanganyikabacteria</taxon>
    </lineage>
</organism>
<dbReference type="EMBL" id="VGJX01000944">
    <property type="protein sequence ID" value="MBM3276269.1"/>
    <property type="molecule type" value="Genomic_DNA"/>
</dbReference>
<evidence type="ECO:0000313" key="13">
    <source>
        <dbReference type="EMBL" id="MBM3276269.1"/>
    </source>
</evidence>
<gene>
    <name evidence="13" type="ORF">FJZ00_14035</name>
</gene>
<evidence type="ECO:0000259" key="12">
    <source>
        <dbReference type="PROSITE" id="PS51198"/>
    </source>
</evidence>
<dbReference type="GO" id="GO:0004518">
    <property type="term" value="F:nuclease activity"/>
    <property type="evidence" value="ECO:0007669"/>
    <property type="project" value="UniProtKB-KW"/>
</dbReference>
<dbReference type="InterPro" id="IPR014016">
    <property type="entry name" value="UvrD-like_ATP-bd"/>
</dbReference>
<dbReference type="GO" id="GO:0005524">
    <property type="term" value="F:ATP binding"/>
    <property type="evidence" value="ECO:0007669"/>
    <property type="project" value="UniProtKB-UniRule"/>
</dbReference>
<protein>
    <submittedName>
        <fullName evidence="13">UvrD-helicase domain-containing protein</fullName>
    </submittedName>
</protein>
<keyword evidence="3" id="KW-0227">DNA damage</keyword>
<keyword evidence="6 10" id="KW-0067">ATP-binding</keyword>
<evidence type="ECO:0000313" key="14">
    <source>
        <dbReference type="Proteomes" id="UP000703893"/>
    </source>
</evidence>
<feature type="compositionally biased region" description="Low complexity" evidence="11">
    <location>
        <begin position="324"/>
        <end position="335"/>
    </location>
</feature>
<evidence type="ECO:0000256" key="5">
    <source>
        <dbReference type="ARBA" id="ARBA00022806"/>
    </source>
</evidence>
<keyword evidence="9" id="KW-0413">Isomerase</keyword>
<feature type="region of interest" description="Disordered" evidence="11">
    <location>
        <begin position="324"/>
        <end position="343"/>
    </location>
</feature>
<evidence type="ECO:0000256" key="7">
    <source>
        <dbReference type="ARBA" id="ARBA00023125"/>
    </source>
</evidence>
<dbReference type="InterPro" id="IPR027417">
    <property type="entry name" value="P-loop_NTPase"/>
</dbReference>
<evidence type="ECO:0000256" key="9">
    <source>
        <dbReference type="ARBA" id="ARBA00023235"/>
    </source>
</evidence>
<accession>A0A937X8U7</accession>
<dbReference type="SUPFAM" id="SSF52540">
    <property type="entry name" value="P-loop containing nucleoside triphosphate hydrolases"/>
    <property type="match status" value="1"/>
</dbReference>
<evidence type="ECO:0000256" key="2">
    <source>
        <dbReference type="ARBA" id="ARBA00022741"/>
    </source>
</evidence>
<dbReference type="GO" id="GO:0003677">
    <property type="term" value="F:DNA binding"/>
    <property type="evidence" value="ECO:0007669"/>
    <property type="project" value="UniProtKB-KW"/>
</dbReference>
<evidence type="ECO:0000256" key="8">
    <source>
        <dbReference type="ARBA" id="ARBA00023204"/>
    </source>
</evidence>
<feature type="domain" description="UvrD-like helicase ATP-binding" evidence="12">
    <location>
        <begin position="9"/>
        <end position="318"/>
    </location>
</feature>
<keyword evidence="1" id="KW-0540">Nuclease</keyword>
<feature type="binding site" evidence="10">
    <location>
        <begin position="30"/>
        <end position="37"/>
    </location>
    <ligand>
        <name>ATP</name>
        <dbReference type="ChEBI" id="CHEBI:30616"/>
    </ligand>
</feature>
<keyword evidence="8" id="KW-0234">DNA repair</keyword>
<dbReference type="AlphaFoldDB" id="A0A937X8U7"/>
<keyword evidence="5 10" id="KW-0347">Helicase</keyword>
<evidence type="ECO:0000256" key="11">
    <source>
        <dbReference type="SAM" id="MobiDB-lite"/>
    </source>
</evidence>
<evidence type="ECO:0000256" key="3">
    <source>
        <dbReference type="ARBA" id="ARBA00022763"/>
    </source>
</evidence>
<dbReference type="Gene3D" id="6.10.250.2380">
    <property type="match status" value="1"/>
</dbReference>
<reference evidence="13 14" key="1">
    <citation type="submission" date="2019-03" db="EMBL/GenBank/DDBJ databases">
        <title>Lake Tanganyika Metagenome-Assembled Genomes (MAGs).</title>
        <authorList>
            <person name="Tran P."/>
        </authorList>
    </citation>
    <scope>NUCLEOTIDE SEQUENCE [LARGE SCALE GENOMIC DNA]</scope>
    <source>
        <strain evidence="13">K_DeepCast_65m_m2_236</strain>
    </source>
</reference>
<dbReference type="GO" id="GO:0000725">
    <property type="term" value="P:recombinational repair"/>
    <property type="evidence" value="ECO:0007669"/>
    <property type="project" value="TreeGrafter"/>
</dbReference>
<sequence length="343" mass="37574">MTLSGSGEREWTPDQRRAIEEDGCSLLVSAAAGSGKTSVLVERIISRLVRERDPYDVGDFLVVTFTDAAAAEMRRRIADALADKLQSRPGDANLQRQLALLPRAAISTLHAFCKRLLRRFFHRSDLDPCFEVMSEHEALLLRDDVLDALFEKQYADPEAGEPGGFLDLVDRYGGDQGDRGLRQLIEALYNQSRSLPDPTGWLASASAAFCDRVAVQAWQAELLRQARFKALEAQRLLSQALRLCRQPGGPANLADILALEADVAGQVVATLAQPDVQAGDRVSVLGKIAFADLKSGPRADKDIEDPAIRERVRELRNAAKKALLPLRDGPLGDPELASRAEVD</sequence>
<dbReference type="Pfam" id="PF00580">
    <property type="entry name" value="UvrD-helicase"/>
    <property type="match status" value="1"/>
</dbReference>
<evidence type="ECO:0000256" key="4">
    <source>
        <dbReference type="ARBA" id="ARBA00022801"/>
    </source>
</evidence>